<keyword evidence="6" id="KW-1015">Disulfide bond</keyword>
<accession>F7AWP1</accession>
<dbReference type="FunFam" id="1.20.1070.10:FF:000252">
    <property type="entry name" value="Adhesion G protein-coupled receptor D2"/>
    <property type="match status" value="1"/>
</dbReference>
<dbReference type="Proteomes" id="UP000002279">
    <property type="component" value="Chromosome 4"/>
</dbReference>
<dbReference type="GO" id="GO:0007186">
    <property type="term" value="P:G protein-coupled receptor signaling pathway"/>
    <property type="evidence" value="ECO:0000318"/>
    <property type="project" value="GO_Central"/>
</dbReference>
<dbReference type="STRING" id="9258.ENSOANP00000020432"/>
<comment type="subcellular location">
    <subcellularLocation>
        <location evidence="1">Membrane</location>
        <topology evidence="1">Multi-pass membrane protein</topology>
    </subcellularLocation>
</comment>
<keyword evidence="3 8" id="KW-0812">Transmembrane</keyword>
<dbReference type="PANTHER" id="PTHR12011:SF58">
    <property type="entry name" value="ADHESION G-PROTEIN COUPLED RECEPTOR D2"/>
    <property type="match status" value="1"/>
</dbReference>
<evidence type="ECO:0000313" key="12">
    <source>
        <dbReference type="Ensembl" id="ENSOANP00000020432.2"/>
    </source>
</evidence>
<feature type="domain" description="G-protein coupled receptors family 2 profile 2" evidence="10">
    <location>
        <begin position="648"/>
        <end position="884"/>
    </location>
</feature>
<comment type="caution">
    <text evidence="7">Lacks conserved residue(s) required for the propagation of feature annotation.</text>
</comment>
<dbReference type="InterPro" id="IPR000203">
    <property type="entry name" value="GPS"/>
</dbReference>
<evidence type="ECO:0000256" key="8">
    <source>
        <dbReference type="SAM" id="Phobius"/>
    </source>
</evidence>
<proteinExistence type="inferred from homology"/>
<dbReference type="Gene3D" id="2.60.120.200">
    <property type="match status" value="1"/>
</dbReference>
<evidence type="ECO:0000259" key="9">
    <source>
        <dbReference type="PROSITE" id="PS50221"/>
    </source>
</evidence>
<reference evidence="12 13" key="1">
    <citation type="journal article" date="2008" name="Nature">
        <title>Genome analysis of the platypus reveals unique signatures of evolution.</title>
        <authorList>
            <person name="Warren W.C."/>
            <person name="Hillier L.W."/>
            <person name="Marshall Graves J.A."/>
            <person name="Birney E."/>
            <person name="Ponting C.P."/>
            <person name="Grutzner F."/>
            <person name="Belov K."/>
            <person name="Miller W."/>
            <person name="Clarke L."/>
            <person name="Chinwalla A.T."/>
            <person name="Yang S.P."/>
            <person name="Heger A."/>
            <person name="Locke D.P."/>
            <person name="Miethke P."/>
            <person name="Waters P.D."/>
            <person name="Veyrunes F."/>
            <person name="Fulton L."/>
            <person name="Fulton B."/>
            <person name="Graves T."/>
            <person name="Wallis J."/>
            <person name="Puente X.S."/>
            <person name="Lopez-Otin C."/>
            <person name="Ordonez G.R."/>
            <person name="Eichler E.E."/>
            <person name="Chen L."/>
            <person name="Cheng Z."/>
            <person name="Deakin J.E."/>
            <person name="Alsop A."/>
            <person name="Thompson K."/>
            <person name="Kirby P."/>
            <person name="Papenfuss A.T."/>
            <person name="Wakefield M.J."/>
            <person name="Olender T."/>
            <person name="Lancet D."/>
            <person name="Huttley G.A."/>
            <person name="Smit A.F."/>
            <person name="Pask A."/>
            <person name="Temple-Smith P."/>
            <person name="Batzer M.A."/>
            <person name="Walker J.A."/>
            <person name="Konkel M.K."/>
            <person name="Harris R.S."/>
            <person name="Whittington C.M."/>
            <person name="Wong E.S."/>
            <person name="Gemmell N.J."/>
            <person name="Buschiazzo E."/>
            <person name="Vargas Jentzsch I.M."/>
            <person name="Merkel A."/>
            <person name="Schmitz J."/>
            <person name="Zemann A."/>
            <person name="Churakov G."/>
            <person name="Kriegs J.O."/>
            <person name="Brosius J."/>
            <person name="Murchison E.P."/>
            <person name="Sachidanandam R."/>
            <person name="Smith C."/>
            <person name="Hannon G.J."/>
            <person name="Tsend-Ayush E."/>
            <person name="McMillan D."/>
            <person name="Attenborough R."/>
            <person name="Rens W."/>
            <person name="Ferguson-Smith M."/>
            <person name="Lefevre C.M."/>
            <person name="Sharp J.A."/>
            <person name="Nicholas K.R."/>
            <person name="Ray D.A."/>
            <person name="Kube M."/>
            <person name="Reinhardt R."/>
            <person name="Pringle T.H."/>
            <person name="Taylor J."/>
            <person name="Jones R.C."/>
            <person name="Nixon B."/>
            <person name="Dacheux J.L."/>
            <person name="Niwa H."/>
            <person name="Sekita Y."/>
            <person name="Huang X."/>
            <person name="Stark A."/>
            <person name="Kheradpour P."/>
            <person name="Kellis M."/>
            <person name="Flicek P."/>
            <person name="Chen Y."/>
            <person name="Webber C."/>
            <person name="Hardison R."/>
            <person name="Nelson J."/>
            <person name="Hallsworth-Pepin K."/>
            <person name="Delehaunty K."/>
            <person name="Markovic C."/>
            <person name="Minx P."/>
            <person name="Feng Y."/>
            <person name="Kremitzki C."/>
            <person name="Mitreva M."/>
            <person name="Glasscock J."/>
            <person name="Wylie T."/>
            <person name="Wohldmann P."/>
            <person name="Thiru P."/>
            <person name="Nhan M.N."/>
            <person name="Pohl C.S."/>
            <person name="Smith S.M."/>
            <person name="Hou S."/>
            <person name="Nefedov M."/>
            <person name="de Jong P.J."/>
            <person name="Renfree M.B."/>
            <person name="Mardis E.R."/>
            <person name="Wilson R.K."/>
        </authorList>
    </citation>
    <scope>NUCLEOTIDE SEQUENCE [LARGE SCALE GENOMIC DNA]</scope>
    <source>
        <strain evidence="12 13">Glennie</strain>
    </source>
</reference>
<keyword evidence="13" id="KW-1185">Reference proteome</keyword>
<dbReference type="InterPro" id="IPR000832">
    <property type="entry name" value="GPCR_2_secretin-like"/>
</dbReference>
<keyword evidence="5 8" id="KW-0472">Membrane</keyword>
<dbReference type="Pfam" id="PF00002">
    <property type="entry name" value="7tm_2"/>
    <property type="match status" value="1"/>
</dbReference>
<dbReference type="InterPro" id="IPR013320">
    <property type="entry name" value="ConA-like_dom_sf"/>
</dbReference>
<evidence type="ECO:0008006" key="14">
    <source>
        <dbReference type="Google" id="ProtNLM"/>
    </source>
</evidence>
<dbReference type="InterPro" id="IPR001759">
    <property type="entry name" value="PTX_dom"/>
</dbReference>
<evidence type="ECO:0000256" key="1">
    <source>
        <dbReference type="ARBA" id="ARBA00004141"/>
    </source>
</evidence>
<dbReference type="Ensembl" id="ENSOANT00000020435.3">
    <property type="protein sequence ID" value="ENSOANP00000020432.2"/>
    <property type="gene ID" value="ENSOANG00000012921.3"/>
</dbReference>
<dbReference type="GO" id="GO:0005886">
    <property type="term" value="C:plasma membrane"/>
    <property type="evidence" value="ECO:0000318"/>
    <property type="project" value="GO_Central"/>
</dbReference>
<dbReference type="Pfam" id="PF01825">
    <property type="entry name" value="GPS"/>
    <property type="match status" value="1"/>
</dbReference>
<feature type="domain" description="GAIN-B" evidence="9">
    <location>
        <begin position="455"/>
        <end position="639"/>
    </location>
</feature>
<feature type="transmembrane region" description="Helical" evidence="8">
    <location>
        <begin position="710"/>
        <end position="731"/>
    </location>
</feature>
<dbReference type="eggNOG" id="KOG4193">
    <property type="taxonomic scope" value="Eukaryota"/>
</dbReference>
<evidence type="ECO:0000256" key="2">
    <source>
        <dbReference type="ARBA" id="ARBA00007343"/>
    </source>
</evidence>
<evidence type="ECO:0000256" key="3">
    <source>
        <dbReference type="ARBA" id="ARBA00022692"/>
    </source>
</evidence>
<evidence type="ECO:0000256" key="4">
    <source>
        <dbReference type="ARBA" id="ARBA00022989"/>
    </source>
</evidence>
<dbReference type="InterPro" id="IPR057244">
    <property type="entry name" value="GAIN_B"/>
</dbReference>
<dbReference type="OMA" id="SCEQQFG"/>
<protein>
    <recommendedName>
        <fullName evidence="14">Adhesion G protein-coupled receptor D2</fullName>
    </recommendedName>
</protein>
<dbReference type="HOGENOM" id="CLU_015074_0_0_1"/>
<reference evidence="12" key="3">
    <citation type="submission" date="2025-09" db="UniProtKB">
        <authorList>
            <consortium name="Ensembl"/>
        </authorList>
    </citation>
    <scope>IDENTIFICATION</scope>
    <source>
        <strain evidence="12">Glennie</strain>
    </source>
</reference>
<dbReference type="SMART" id="SM00159">
    <property type="entry name" value="PTX"/>
    <property type="match status" value="1"/>
</dbReference>
<evidence type="ECO:0000259" key="11">
    <source>
        <dbReference type="PROSITE" id="PS51828"/>
    </source>
</evidence>
<evidence type="ECO:0000256" key="6">
    <source>
        <dbReference type="ARBA" id="ARBA00023157"/>
    </source>
</evidence>
<dbReference type="PROSITE" id="PS51828">
    <property type="entry name" value="PTX_2"/>
    <property type="match status" value="1"/>
</dbReference>
<feature type="domain" description="Pentraxin (PTX)" evidence="11">
    <location>
        <begin position="92"/>
        <end position="300"/>
    </location>
</feature>
<feature type="transmembrane region" description="Helical" evidence="8">
    <location>
        <begin position="687"/>
        <end position="704"/>
    </location>
</feature>
<dbReference type="Gene3D" id="2.60.220.50">
    <property type="match status" value="1"/>
</dbReference>
<dbReference type="SUPFAM" id="SSF49899">
    <property type="entry name" value="Concanavalin A-like lectins/glucanases"/>
    <property type="match status" value="1"/>
</dbReference>
<dbReference type="InterPro" id="IPR017981">
    <property type="entry name" value="GPCR_2-like_7TM"/>
</dbReference>
<dbReference type="InterPro" id="IPR046338">
    <property type="entry name" value="GAIN_dom_sf"/>
</dbReference>
<organism evidence="12 13">
    <name type="scientific">Ornithorhynchus anatinus</name>
    <name type="common">Duckbill platypus</name>
    <dbReference type="NCBI Taxonomy" id="9258"/>
    <lineage>
        <taxon>Eukaryota</taxon>
        <taxon>Metazoa</taxon>
        <taxon>Chordata</taxon>
        <taxon>Craniata</taxon>
        <taxon>Vertebrata</taxon>
        <taxon>Euteleostomi</taxon>
        <taxon>Mammalia</taxon>
        <taxon>Monotremata</taxon>
        <taxon>Ornithorhynchidae</taxon>
        <taxon>Ornithorhynchus</taxon>
    </lineage>
</organism>
<feature type="transmembrane region" description="Helical" evidence="8">
    <location>
        <begin position="651"/>
        <end position="675"/>
    </location>
</feature>
<dbReference type="AlphaFoldDB" id="F7AWP1"/>
<feature type="transmembrane region" description="Helical" evidence="8">
    <location>
        <begin position="792"/>
        <end position="818"/>
    </location>
</feature>
<dbReference type="Gene3D" id="1.25.40.610">
    <property type="match status" value="1"/>
</dbReference>
<dbReference type="Bgee" id="ENSOANG00000012921">
    <property type="expression patterns" value="Expressed in cerebellum"/>
</dbReference>
<dbReference type="InParanoid" id="F7AWP1"/>
<feature type="transmembrane region" description="Helical" evidence="8">
    <location>
        <begin position="752"/>
        <end position="772"/>
    </location>
</feature>
<comment type="similarity">
    <text evidence="2">Belongs to the G-protein coupled receptor 2 family. Adhesion G-protein coupled receptor (ADGR) subfamily.</text>
</comment>
<evidence type="ECO:0000256" key="5">
    <source>
        <dbReference type="ARBA" id="ARBA00023136"/>
    </source>
</evidence>
<dbReference type="PROSITE" id="PS50221">
    <property type="entry name" value="GAIN_B"/>
    <property type="match status" value="1"/>
</dbReference>
<dbReference type="PANTHER" id="PTHR12011">
    <property type="entry name" value="ADHESION G-PROTEIN COUPLED RECEPTOR"/>
    <property type="match status" value="1"/>
</dbReference>
<dbReference type="FunFam" id="2.60.120.200:FF:000171">
    <property type="entry name" value="Adhesion G-protein coupled receptor D2"/>
    <property type="match status" value="1"/>
</dbReference>
<evidence type="ECO:0000259" key="10">
    <source>
        <dbReference type="PROSITE" id="PS50261"/>
    </source>
</evidence>
<dbReference type="GO" id="GO:0007166">
    <property type="term" value="P:cell surface receptor signaling pathway"/>
    <property type="evidence" value="ECO:0007669"/>
    <property type="project" value="InterPro"/>
</dbReference>
<evidence type="ECO:0000313" key="13">
    <source>
        <dbReference type="Proteomes" id="UP000002279"/>
    </source>
</evidence>
<dbReference type="PROSITE" id="PS50261">
    <property type="entry name" value="G_PROTEIN_RECEP_F2_4"/>
    <property type="match status" value="1"/>
</dbReference>
<dbReference type="Gene3D" id="1.20.1070.10">
    <property type="entry name" value="Rhodopsin 7-helix transmembrane proteins"/>
    <property type="match status" value="1"/>
</dbReference>
<dbReference type="PRINTS" id="PR00249">
    <property type="entry name" value="GPCRSECRETIN"/>
</dbReference>
<reference evidence="12" key="2">
    <citation type="submission" date="2025-08" db="UniProtKB">
        <authorList>
            <consortium name="Ensembl"/>
        </authorList>
    </citation>
    <scope>IDENTIFICATION</scope>
    <source>
        <strain evidence="12">Glennie</strain>
    </source>
</reference>
<dbReference type="GO" id="GO:0004930">
    <property type="term" value="F:G protein-coupled receptor activity"/>
    <property type="evidence" value="ECO:0000318"/>
    <property type="project" value="GO_Central"/>
</dbReference>
<dbReference type="SMART" id="SM00303">
    <property type="entry name" value="GPS"/>
    <property type="match status" value="1"/>
</dbReference>
<evidence type="ECO:0000256" key="7">
    <source>
        <dbReference type="PROSITE-ProRule" id="PRU01172"/>
    </source>
</evidence>
<name>F7AWP1_ORNAN</name>
<keyword evidence="4 8" id="KW-1133">Transmembrane helix</keyword>
<dbReference type="Pfam" id="PF00354">
    <property type="entry name" value="Pentaxin"/>
    <property type="match status" value="1"/>
</dbReference>
<sequence length="898" mass="99369">MQQDSSFSVLAAPTAVTETAGSVYELVGRPRLDWWQAAQYCEERFAQLVPKTQASERTALLTILHGHQVQGPVWQGQRDAFLERPKQRQLKTLPALVFSSKTATRYARVLVDFPELPAVTACAHIQWDTSSQEVATIFSYAVPAFNNELQLRGFADQTGSVYLALIVHGHHSPYLPAFQRDGHWHHICLTWEQRRGNWALFADGKHQAEAEGLSANQPIYAQGVFIVGQDQDSLGGSFRETESFSGNITGLHIWGRVLDEAQLERVWACVVPERELIFRWDSRALEIEATVQELSVQLVCPGPVEECPVLDGVSGEPGFVVCLKPLPFICSYQKDMFHRLKHLQSPFGRAFIRRVNSLANATVLLEDIFAEGSEILRAVDAISFLGVLQQVLESGKEPVLLQSADLLSVVQFLKRVSGIEVEGRESAGTLEQLSQRFVAVTSLVLAEQNTAKWLEISEIVRGPMILVESMTRLVSNLSPLLMAERAKVTVQHQDVGLSRVTVINTWFGYGALQRSLGQTGHPVMGQSISVTDGGQKYLQTKVGSALISSLLLSDFQELNSAVQYHLLHRVQVLVPCSHFSPSCPPAGSPGPSGFLSSPNAGGAWSSVGCSVEVAHQDSTSCSCNHSTNFAVLLQVYEVQRSLEEESMLKTLTFIGCGVSFCALIITFVLFLAVGVPKSERTTVHKNLIFALAVAEALLMFSEWAKTNKVACFTVTALLHLFFLAAFAWMLVEGLLLWSKVVAVNMSEDRRMVFYYMTGWGLPVIIVGITLAISFNEYVADTYCWLNVQTDIIWAFVGPVLFVLMVNAFILIRVVVITVSSARRRSRMLTPKYNLEKQIGIQIWATAKPVLVLLPVLGLTWLCGMLVHVSVAWAYVFITLNSLQSEYFTGGDLQEVNEK</sequence>
<feature type="transmembrane region" description="Helical" evidence="8">
    <location>
        <begin position="849"/>
        <end position="877"/>
    </location>
</feature>
<dbReference type="GeneTree" id="ENSGT00940000161534"/>